<dbReference type="PROSITE" id="PS51194">
    <property type="entry name" value="HELICASE_CTER"/>
    <property type="match status" value="1"/>
</dbReference>
<dbReference type="GO" id="GO:0004386">
    <property type="term" value="F:helicase activity"/>
    <property type="evidence" value="ECO:0007669"/>
    <property type="project" value="UniProtKB-KW"/>
</dbReference>
<evidence type="ECO:0000256" key="1">
    <source>
        <dbReference type="ARBA" id="ARBA00022741"/>
    </source>
</evidence>
<protein>
    <submittedName>
        <fullName evidence="7">ATP-dependent DNA helicase RecQ</fullName>
    </submittedName>
</protein>
<proteinExistence type="predicted"/>
<evidence type="ECO:0000313" key="7">
    <source>
        <dbReference type="EMBL" id="MCM2437947.1"/>
    </source>
</evidence>
<evidence type="ECO:0000256" key="4">
    <source>
        <dbReference type="ARBA" id="ARBA00022840"/>
    </source>
</evidence>
<name>A0ABT0VNH2_9LACO</name>
<accession>A0ABT0VNH2</accession>
<dbReference type="PANTHER" id="PTHR13710">
    <property type="entry name" value="DNA HELICASE RECQ FAMILY MEMBER"/>
    <property type="match status" value="1"/>
</dbReference>
<dbReference type="InterPro" id="IPR004589">
    <property type="entry name" value="DNA_helicase_ATP-dep_RecQ"/>
</dbReference>
<keyword evidence="3 7" id="KW-0347">Helicase</keyword>
<dbReference type="Pfam" id="PF00270">
    <property type="entry name" value="DEAD"/>
    <property type="match status" value="1"/>
</dbReference>
<dbReference type="PROSITE" id="PS51192">
    <property type="entry name" value="HELICASE_ATP_BIND_1"/>
    <property type="match status" value="1"/>
</dbReference>
<dbReference type="Proteomes" id="UP001057481">
    <property type="component" value="Unassembled WGS sequence"/>
</dbReference>
<dbReference type="SMART" id="SM00487">
    <property type="entry name" value="DEXDc"/>
    <property type="match status" value="1"/>
</dbReference>
<dbReference type="NCBIfam" id="TIGR00614">
    <property type="entry name" value="recQ_fam"/>
    <property type="match status" value="1"/>
</dbReference>
<dbReference type="Pfam" id="PF00271">
    <property type="entry name" value="Helicase_C"/>
    <property type="match status" value="1"/>
</dbReference>
<dbReference type="PANTHER" id="PTHR13710:SF84">
    <property type="entry name" value="ATP-DEPENDENT DNA HELICASE RECS-RELATED"/>
    <property type="match status" value="1"/>
</dbReference>
<keyword evidence="8" id="KW-1185">Reference proteome</keyword>
<dbReference type="InterPro" id="IPR011545">
    <property type="entry name" value="DEAD/DEAH_box_helicase_dom"/>
</dbReference>
<comment type="caution">
    <text evidence="7">The sequence shown here is derived from an EMBL/GenBank/DDBJ whole genome shotgun (WGS) entry which is preliminary data.</text>
</comment>
<organism evidence="7 8">
    <name type="scientific">Periweissella beninensis</name>
    <dbReference type="NCBI Taxonomy" id="504936"/>
    <lineage>
        <taxon>Bacteria</taxon>
        <taxon>Bacillati</taxon>
        <taxon>Bacillota</taxon>
        <taxon>Bacilli</taxon>
        <taxon>Lactobacillales</taxon>
        <taxon>Lactobacillaceae</taxon>
        <taxon>Periweissella</taxon>
    </lineage>
</organism>
<dbReference type="InterPro" id="IPR027417">
    <property type="entry name" value="P-loop_NTPase"/>
</dbReference>
<keyword evidence="1" id="KW-0547">Nucleotide-binding</keyword>
<evidence type="ECO:0000256" key="2">
    <source>
        <dbReference type="ARBA" id="ARBA00022801"/>
    </source>
</evidence>
<dbReference type="EMBL" id="JAGMVS010000072">
    <property type="protein sequence ID" value="MCM2437947.1"/>
    <property type="molecule type" value="Genomic_DNA"/>
</dbReference>
<dbReference type="SUPFAM" id="SSF52540">
    <property type="entry name" value="P-loop containing nucleoside triphosphate hydrolases"/>
    <property type="match status" value="1"/>
</dbReference>
<dbReference type="SMART" id="SM00490">
    <property type="entry name" value="HELICc"/>
    <property type="match status" value="1"/>
</dbReference>
<evidence type="ECO:0000259" key="6">
    <source>
        <dbReference type="PROSITE" id="PS51194"/>
    </source>
</evidence>
<evidence type="ECO:0000256" key="3">
    <source>
        <dbReference type="ARBA" id="ARBA00022806"/>
    </source>
</evidence>
<dbReference type="InterPro" id="IPR014001">
    <property type="entry name" value="Helicase_ATP-bd"/>
</dbReference>
<keyword evidence="2" id="KW-0378">Hydrolase</keyword>
<dbReference type="CDD" id="cd17920">
    <property type="entry name" value="DEXHc_RecQ"/>
    <property type="match status" value="1"/>
</dbReference>
<evidence type="ECO:0000313" key="8">
    <source>
        <dbReference type="Proteomes" id="UP001057481"/>
    </source>
</evidence>
<feature type="domain" description="Helicase ATP-binding" evidence="5">
    <location>
        <begin position="33"/>
        <end position="201"/>
    </location>
</feature>
<dbReference type="Gene3D" id="3.40.50.300">
    <property type="entry name" value="P-loop containing nucleotide triphosphate hydrolases"/>
    <property type="match status" value="2"/>
</dbReference>
<reference evidence="7" key="1">
    <citation type="submission" date="2021-04" db="EMBL/GenBank/DDBJ databases">
        <title>Taxonomic assessment of Weissella genus.</title>
        <authorList>
            <person name="Fanelli F."/>
            <person name="Chieffi D."/>
            <person name="Dell'Aquila A."/>
            <person name="Gyu-Sung C."/>
            <person name="Franz C.M.A.P."/>
            <person name="Fusco V."/>
        </authorList>
    </citation>
    <scope>NUCLEOTIDE SEQUENCE</scope>
    <source>
        <strain evidence="7">LMG 25373</strain>
    </source>
</reference>
<evidence type="ECO:0000259" key="5">
    <source>
        <dbReference type="PROSITE" id="PS51192"/>
    </source>
</evidence>
<feature type="domain" description="Helicase C-terminal" evidence="6">
    <location>
        <begin position="227"/>
        <end position="382"/>
    </location>
</feature>
<keyword evidence="4" id="KW-0067">ATP-binding</keyword>
<dbReference type="InterPro" id="IPR001650">
    <property type="entry name" value="Helicase_C-like"/>
</dbReference>
<dbReference type="RefSeq" id="WP_205144080.1">
    <property type="nucleotide sequence ID" value="NZ_JAFBDN010000019.1"/>
</dbReference>
<sequence length="494" mass="55829">MTDNDLEQTLIHLLQTNYGYATFRKGQLAVLKTLLATNGQNVLAILPTGTGKSLLYEIAGRYLNGTTVIVSPLLSLMQDQVARLNYHGLKQAVAINSMMTPESRQWVLQNLRQYQYIFIAPESLNQPYILEAIRQQCQVKLLVIDEAHSIVQWGPDFRPSYLLLGTVFEKLNQPRLLALTATASQQMQPQIMAQFKQPFARIQASVNRPKIHLRTERLINEEAKQNRLLTLIKTLPGAGIVYLSSKRQANELVAFLQKQTDKKVAVYHGDLANDQRYAIQQQFMRNQIDIIIATSAFGMGIDKSDIRWIIHYHLPSDLASYLQEIGRAGRDQQAAIAILLYQPHDEVLVQSLINNTIPTEAVITQYYQGNAAEIDHQTQKVLSYYQRTGQQAPEVIDFLAQRLKQRLKALKTMLTYIDLQVDKRNFILTAFGEARLSGAASENWSTEATTLDVSALLKVKGTPVTKRATPQKWSQVLKTMFNSTSANSNQDMVQ</sequence>
<gene>
    <name evidence="7" type="ORF">KAK10_08495</name>
</gene>